<comment type="caution">
    <text evidence="1">The sequence shown here is derived from an EMBL/GenBank/DDBJ whole genome shotgun (WGS) entry which is preliminary data.</text>
</comment>
<sequence>MQRGRFRPEDRIMRHQIHLVTAGLVLGAALLAGSFGVEAGAPGPTVVGGKKALILVNREPPGVRCNNNMQVAAELQNTYKVPVVIIPQSLAGPGAKAPAVYYGDALLAVDGGDFNGMVNYTSLADVLEIEGIARQDKGGRLLEVKKEFDTLKSAIKAGGN</sequence>
<proteinExistence type="predicted"/>
<accession>A0A1F6T209</accession>
<dbReference type="AlphaFoldDB" id="A0A1F6T209"/>
<dbReference type="EMBL" id="MFSR01000054">
    <property type="protein sequence ID" value="OGI39015.1"/>
    <property type="molecule type" value="Genomic_DNA"/>
</dbReference>
<reference evidence="1 2" key="1">
    <citation type="journal article" date="2016" name="Nat. Commun.">
        <title>Thousands of microbial genomes shed light on interconnected biogeochemical processes in an aquifer system.</title>
        <authorList>
            <person name="Anantharaman K."/>
            <person name="Brown C.T."/>
            <person name="Hug L.A."/>
            <person name="Sharon I."/>
            <person name="Castelle C.J."/>
            <person name="Probst A.J."/>
            <person name="Thomas B.C."/>
            <person name="Singh A."/>
            <person name="Wilkins M.J."/>
            <person name="Karaoz U."/>
            <person name="Brodie E.L."/>
            <person name="Williams K.H."/>
            <person name="Hubbard S.S."/>
            <person name="Banfield J.F."/>
        </authorList>
    </citation>
    <scope>NUCLEOTIDE SEQUENCE [LARGE SCALE GENOMIC DNA]</scope>
</reference>
<evidence type="ECO:0000313" key="2">
    <source>
        <dbReference type="Proteomes" id="UP000179334"/>
    </source>
</evidence>
<dbReference type="Proteomes" id="UP000179334">
    <property type="component" value="Unassembled WGS sequence"/>
</dbReference>
<evidence type="ECO:0000313" key="1">
    <source>
        <dbReference type="EMBL" id="OGI39015.1"/>
    </source>
</evidence>
<gene>
    <name evidence="1" type="ORF">A2V91_05840</name>
</gene>
<name>A0A1F6T209_9PROT</name>
<organism evidence="1 2">
    <name type="scientific">Candidatus Muproteobacteria bacterium RBG_16_64_10</name>
    <dbReference type="NCBI Taxonomy" id="1817757"/>
    <lineage>
        <taxon>Bacteria</taxon>
        <taxon>Pseudomonadati</taxon>
        <taxon>Pseudomonadota</taxon>
        <taxon>Candidatus Muproteobacteria</taxon>
    </lineage>
</organism>
<protein>
    <submittedName>
        <fullName evidence="1">Uncharacterized protein</fullName>
    </submittedName>
</protein>